<protein>
    <submittedName>
        <fullName evidence="1">Uncharacterized protein</fullName>
    </submittedName>
</protein>
<dbReference type="Proteomes" id="UP001501742">
    <property type="component" value="Unassembled WGS sequence"/>
</dbReference>
<organism evidence="1 2">
    <name type="scientific">Curtobacterium herbarum</name>
    <dbReference type="NCBI Taxonomy" id="150122"/>
    <lineage>
        <taxon>Bacteria</taxon>
        <taxon>Bacillati</taxon>
        <taxon>Actinomycetota</taxon>
        <taxon>Actinomycetes</taxon>
        <taxon>Micrococcales</taxon>
        <taxon>Microbacteriaceae</taxon>
        <taxon>Curtobacterium</taxon>
    </lineage>
</organism>
<comment type="caution">
    <text evidence="1">The sequence shown here is derived from an EMBL/GenBank/DDBJ whole genome shotgun (WGS) entry which is preliminary data.</text>
</comment>
<accession>A0ABN1ZBW2</accession>
<dbReference type="EMBL" id="BAAAJX010000005">
    <property type="protein sequence ID" value="GAA1493092.1"/>
    <property type="molecule type" value="Genomic_DNA"/>
</dbReference>
<reference evidence="1 2" key="1">
    <citation type="journal article" date="2019" name="Int. J. Syst. Evol. Microbiol.">
        <title>The Global Catalogue of Microorganisms (GCM) 10K type strain sequencing project: providing services to taxonomists for standard genome sequencing and annotation.</title>
        <authorList>
            <consortium name="The Broad Institute Genomics Platform"/>
            <consortium name="The Broad Institute Genome Sequencing Center for Infectious Disease"/>
            <person name="Wu L."/>
            <person name="Ma J."/>
        </authorList>
    </citation>
    <scope>NUCLEOTIDE SEQUENCE [LARGE SCALE GENOMIC DNA]</scope>
    <source>
        <strain evidence="1 2">JCM 12140</strain>
    </source>
</reference>
<gene>
    <name evidence="1" type="ORF">GCM10009627_14380</name>
</gene>
<evidence type="ECO:0000313" key="1">
    <source>
        <dbReference type="EMBL" id="GAA1493092.1"/>
    </source>
</evidence>
<proteinExistence type="predicted"/>
<evidence type="ECO:0000313" key="2">
    <source>
        <dbReference type="Proteomes" id="UP001501742"/>
    </source>
</evidence>
<keyword evidence="2" id="KW-1185">Reference proteome</keyword>
<name>A0ABN1ZBW2_9MICO</name>
<sequence>MVDDLDMPSVTPGERRASTDAFLVHLQHLFANDTDWNDGMQWVAGRALTDDVAVVLYRDRPGGPVLGRRYDLAVERALFTDDSAEAIAGEAWTGELLPVDWADGLCDAPRSVHWIGAAP</sequence>